<feature type="compositionally biased region" description="Basic and acidic residues" evidence="1">
    <location>
        <begin position="71"/>
        <end position="86"/>
    </location>
</feature>
<feature type="compositionally biased region" description="Polar residues" evidence="1">
    <location>
        <begin position="120"/>
        <end position="129"/>
    </location>
</feature>
<dbReference type="CDD" id="cd00303">
    <property type="entry name" value="retropepsin_like"/>
    <property type="match status" value="1"/>
</dbReference>
<sequence length="616" mass="69115">MEQLDSMFSSFHCYMFIPPPKELQTPTSNTTAQAGDKPTTLVYQRRPPGSSNRHPKKGRGRHQKVASSTTKHPDRIILFHGEEAKPLPEPQIRADSYIFDPSDEEGGLSDKVPQSEDKNSSPYASSNEPDNVPPLPNEKLLTPISQKKPVKSKELSGSPSRESSHLDQIRSEADDRILQQLQSLPVNITVWEAIAWSKDLRETLVKILQEPETYEAHMAGFRAQACEALAANVTFTDEDLLLSSPYHNRPLYMKGKINNMQLNRILIDPGASINLMPYKTFQSLYLMPYMQRVKDPLCLLSFGGSGPARVVSISNIEASLFGVFNFISGILILTRYCLAKLAFQSSNTLFSCGHLQFSRLPALAHFSNLEVTGFSVALQSFNPSGPGCLDLTGVHPVPNIGDKIHPTLLLDSHAKGRSGMLLQRLSNNFNRRRVRGICQCRYSANKEFPAAIISKMRGWLRACRPSYTMLRGSTNLQERRALLVRIRHSVCPRREISNKKKAFSKIKLILKVERDSMVQDTDLERSWENIADLNKIAPHHMGRLEGHRPPPPPVVSPLERRIELGNPKAGSVKFPNSGWRSSFLRQNMNLSFPSQTVDHRILSLLKANTAREKDSS</sequence>
<name>A0A843UNQ6_COLES</name>
<feature type="compositionally biased region" description="Polar residues" evidence="1">
    <location>
        <begin position="24"/>
        <end position="33"/>
    </location>
</feature>
<gene>
    <name evidence="2" type="ORF">Taro_016414</name>
</gene>
<keyword evidence="3" id="KW-1185">Reference proteome</keyword>
<dbReference type="OrthoDB" id="1937476at2759"/>
<comment type="caution">
    <text evidence="2">The sequence shown here is derived from an EMBL/GenBank/DDBJ whole genome shotgun (WGS) entry which is preliminary data.</text>
</comment>
<organism evidence="2 3">
    <name type="scientific">Colocasia esculenta</name>
    <name type="common">Wild taro</name>
    <name type="synonym">Arum esculentum</name>
    <dbReference type="NCBI Taxonomy" id="4460"/>
    <lineage>
        <taxon>Eukaryota</taxon>
        <taxon>Viridiplantae</taxon>
        <taxon>Streptophyta</taxon>
        <taxon>Embryophyta</taxon>
        <taxon>Tracheophyta</taxon>
        <taxon>Spermatophyta</taxon>
        <taxon>Magnoliopsida</taxon>
        <taxon>Liliopsida</taxon>
        <taxon>Araceae</taxon>
        <taxon>Aroideae</taxon>
        <taxon>Colocasieae</taxon>
        <taxon>Colocasia</taxon>
    </lineage>
</organism>
<protein>
    <submittedName>
        <fullName evidence="2">Uncharacterized protein</fullName>
    </submittedName>
</protein>
<evidence type="ECO:0000313" key="2">
    <source>
        <dbReference type="EMBL" id="MQL83916.1"/>
    </source>
</evidence>
<dbReference type="AlphaFoldDB" id="A0A843UNQ6"/>
<dbReference type="EMBL" id="NMUH01000726">
    <property type="protein sequence ID" value="MQL83916.1"/>
    <property type="molecule type" value="Genomic_DNA"/>
</dbReference>
<proteinExistence type="predicted"/>
<feature type="compositionally biased region" description="Basic residues" evidence="1">
    <location>
        <begin position="53"/>
        <end position="64"/>
    </location>
</feature>
<evidence type="ECO:0000256" key="1">
    <source>
        <dbReference type="SAM" id="MobiDB-lite"/>
    </source>
</evidence>
<feature type="region of interest" description="Disordered" evidence="1">
    <location>
        <begin position="18"/>
        <end position="169"/>
    </location>
</feature>
<reference evidence="2" key="1">
    <citation type="submission" date="2017-07" db="EMBL/GenBank/DDBJ databases">
        <title>Taro Niue Genome Assembly and Annotation.</title>
        <authorList>
            <person name="Atibalentja N."/>
            <person name="Keating K."/>
            <person name="Fields C.J."/>
        </authorList>
    </citation>
    <scope>NUCLEOTIDE SEQUENCE</scope>
    <source>
        <strain evidence="2">Niue_2</strain>
        <tissue evidence="2">Leaf</tissue>
    </source>
</reference>
<dbReference type="Proteomes" id="UP000652761">
    <property type="component" value="Unassembled WGS sequence"/>
</dbReference>
<accession>A0A843UNQ6</accession>
<evidence type="ECO:0000313" key="3">
    <source>
        <dbReference type="Proteomes" id="UP000652761"/>
    </source>
</evidence>